<proteinExistence type="predicted"/>
<keyword evidence="5" id="KW-1185">Reference proteome</keyword>
<dbReference type="InterPro" id="IPR036162">
    <property type="entry name" value="Resolvase-like_N_sf"/>
</dbReference>
<dbReference type="Proteomes" id="UP000001946">
    <property type="component" value="Chromosome"/>
</dbReference>
<dbReference type="KEGG" id="dsy:DSY3430"/>
<keyword evidence="1" id="KW-0238">DNA-binding</keyword>
<evidence type="ECO:0000256" key="1">
    <source>
        <dbReference type="ARBA" id="ARBA00023125"/>
    </source>
</evidence>
<organism evidence="4 5">
    <name type="scientific">Desulfitobacterium hafniense (strain Y51)</name>
    <dbReference type="NCBI Taxonomy" id="138119"/>
    <lineage>
        <taxon>Bacteria</taxon>
        <taxon>Bacillati</taxon>
        <taxon>Bacillota</taxon>
        <taxon>Clostridia</taxon>
        <taxon>Eubacteriales</taxon>
        <taxon>Desulfitobacteriaceae</taxon>
        <taxon>Desulfitobacterium</taxon>
    </lineage>
</organism>
<evidence type="ECO:0000313" key="4">
    <source>
        <dbReference type="EMBL" id="BAE85219.1"/>
    </source>
</evidence>
<dbReference type="GO" id="GO:0003677">
    <property type="term" value="F:DNA binding"/>
    <property type="evidence" value="ECO:0007669"/>
    <property type="project" value="UniProtKB-KW"/>
</dbReference>
<sequence>MQLFGNEEQADHFDFRYCTAGRQKLRRAASKSIQYIGGIKMTEEKQKAWIYQRIGASEDASYRLKEQSKVLSDYAKWQGYEIVGMVQDIGSGPDFKRNGLAKVAEAASAGEMKALFIASLSRLGRDQVSTLDFLRQLNEQGIKIFSAKEGEINATLFKILSPQVVDALMNLANPRVMEHPYLVAYSERDDIYVPHVLKVTPKNIAAFIAQSTTGEGGDVLITTPSDVAVISTHDGFIEYCSDQDFLENELLPLLTSMQQGDMEIPAVEEITEGSVLDSRQEADLERVATDDQTLEDKPDITLKMEY</sequence>
<dbReference type="eggNOG" id="COG1961">
    <property type="taxonomic scope" value="Bacteria"/>
</dbReference>
<dbReference type="SUPFAM" id="SSF53041">
    <property type="entry name" value="Resolvase-like"/>
    <property type="match status" value="1"/>
</dbReference>
<dbReference type="PANTHER" id="PTHR30461:SF2">
    <property type="entry name" value="SERINE RECOMBINASE PINE-RELATED"/>
    <property type="match status" value="1"/>
</dbReference>
<dbReference type="Pfam" id="PF00239">
    <property type="entry name" value="Resolvase"/>
    <property type="match status" value="1"/>
</dbReference>
<evidence type="ECO:0000313" key="5">
    <source>
        <dbReference type="Proteomes" id="UP000001946"/>
    </source>
</evidence>
<dbReference type="Gene3D" id="3.40.50.1390">
    <property type="entry name" value="Resolvase, N-terminal catalytic domain"/>
    <property type="match status" value="1"/>
</dbReference>
<dbReference type="GO" id="GO:0000150">
    <property type="term" value="F:DNA strand exchange activity"/>
    <property type="evidence" value="ECO:0007669"/>
    <property type="project" value="InterPro"/>
</dbReference>
<keyword evidence="2" id="KW-0233">DNA recombination</keyword>
<protein>
    <recommendedName>
        <fullName evidence="3">Resolvase/invertase-type recombinase catalytic domain-containing protein</fullName>
    </recommendedName>
</protein>
<evidence type="ECO:0000259" key="3">
    <source>
        <dbReference type="SMART" id="SM00857"/>
    </source>
</evidence>
<accession>Q24RX3</accession>
<gene>
    <name evidence="4" type="ordered locus">DSY3430</name>
</gene>
<dbReference type="PANTHER" id="PTHR30461">
    <property type="entry name" value="DNA-INVERTASE FROM LAMBDOID PROPHAGE"/>
    <property type="match status" value="1"/>
</dbReference>
<dbReference type="InterPro" id="IPR006119">
    <property type="entry name" value="Resolv_N"/>
</dbReference>
<dbReference type="HOGENOM" id="CLU_1025744_0_0_9"/>
<feature type="domain" description="Resolvase/invertase-type recombinase catalytic" evidence="3">
    <location>
        <begin position="48"/>
        <end position="172"/>
    </location>
</feature>
<dbReference type="AlphaFoldDB" id="Q24RX3"/>
<dbReference type="STRING" id="138119.DSY3430"/>
<dbReference type="CDD" id="cd00338">
    <property type="entry name" value="Ser_Recombinase"/>
    <property type="match status" value="1"/>
</dbReference>
<dbReference type="InterPro" id="IPR050639">
    <property type="entry name" value="SSR_resolvase"/>
</dbReference>
<reference evidence="4 5" key="1">
    <citation type="journal article" date="2006" name="J. Bacteriol.">
        <title>Complete genome sequence of the dehalorespiring bacterium Desulfitobacterium hafniense Y51 and comparison with Dehalococcoides ethenogenes 195.</title>
        <authorList>
            <person name="Nonaka H."/>
            <person name="Keresztes G."/>
            <person name="Shinoda Y."/>
            <person name="Ikenaga Y."/>
            <person name="Abe M."/>
            <person name="Naito K."/>
            <person name="Inatomi K."/>
            <person name="Furukawa K."/>
            <person name="Inui M."/>
            <person name="Yukawa H."/>
        </authorList>
    </citation>
    <scope>NUCLEOTIDE SEQUENCE [LARGE SCALE GENOMIC DNA]</scope>
    <source>
        <strain evidence="4 5">Y51</strain>
    </source>
</reference>
<dbReference type="EMBL" id="AP008230">
    <property type="protein sequence ID" value="BAE85219.1"/>
    <property type="molecule type" value="Genomic_DNA"/>
</dbReference>
<evidence type="ECO:0000256" key="2">
    <source>
        <dbReference type="ARBA" id="ARBA00023172"/>
    </source>
</evidence>
<name>Q24RX3_DESHY</name>
<dbReference type="SMART" id="SM00857">
    <property type="entry name" value="Resolvase"/>
    <property type="match status" value="1"/>
</dbReference>